<dbReference type="InterPro" id="IPR012902">
    <property type="entry name" value="N_methyl_site"/>
</dbReference>
<keyword evidence="1" id="KW-0472">Membrane</keyword>
<sequence length="161" mass="17321">MYLMPKLRRGFTLIELLVVIGVLAVLLTIVLIAINPARQFSQSNNTKRRSDVNTILNAIHQYAADNRGVLPAGMTNVAATPMPIRRSAVPDPATEADICTDTVTDYVAALPVDPLTNDGAPVTDCTTAYDTGYTVSKSATNNRITIYAPDAELSEVISVTR</sequence>
<dbReference type="AlphaFoldDB" id="A0A0G1RIS2"/>
<evidence type="ECO:0000256" key="1">
    <source>
        <dbReference type="SAM" id="Phobius"/>
    </source>
</evidence>
<reference evidence="2 3" key="1">
    <citation type="journal article" date="2015" name="Nature">
        <title>rRNA introns, odd ribosomes, and small enigmatic genomes across a large radiation of phyla.</title>
        <authorList>
            <person name="Brown C.T."/>
            <person name="Hug L.A."/>
            <person name="Thomas B.C."/>
            <person name="Sharon I."/>
            <person name="Castelle C.J."/>
            <person name="Singh A."/>
            <person name="Wilkins M.J."/>
            <person name="Williams K.H."/>
            <person name="Banfield J.F."/>
        </authorList>
    </citation>
    <scope>NUCLEOTIDE SEQUENCE [LARGE SCALE GENOMIC DNA]</scope>
</reference>
<gene>
    <name evidence="2" type="ORF">UX78_C0001G0025</name>
</gene>
<evidence type="ECO:0000313" key="3">
    <source>
        <dbReference type="Proteomes" id="UP000034607"/>
    </source>
</evidence>
<protein>
    <submittedName>
        <fullName evidence="2">Uncharacterized protein</fullName>
    </submittedName>
</protein>
<dbReference type="InterPro" id="IPR045584">
    <property type="entry name" value="Pilin-like"/>
</dbReference>
<dbReference type="PANTHER" id="PTHR30093">
    <property type="entry name" value="GENERAL SECRETION PATHWAY PROTEIN G"/>
    <property type="match status" value="1"/>
</dbReference>
<name>A0A0G1RIS2_9BACT</name>
<organism evidence="2 3">
    <name type="scientific">Candidatus Amesbacteria bacterium GW2011_GWA2_47_11</name>
    <dbReference type="NCBI Taxonomy" id="1618357"/>
    <lineage>
        <taxon>Bacteria</taxon>
        <taxon>Candidatus Amesiibacteriota</taxon>
    </lineage>
</organism>
<dbReference type="NCBIfam" id="TIGR02532">
    <property type="entry name" value="IV_pilin_GFxxxE"/>
    <property type="match status" value="1"/>
</dbReference>
<feature type="transmembrane region" description="Helical" evidence="1">
    <location>
        <begin position="12"/>
        <end position="34"/>
    </location>
</feature>
<proteinExistence type="predicted"/>
<evidence type="ECO:0000313" key="2">
    <source>
        <dbReference type="EMBL" id="KKU56972.1"/>
    </source>
</evidence>
<dbReference type="Pfam" id="PF07963">
    <property type="entry name" value="N_methyl"/>
    <property type="match status" value="1"/>
</dbReference>
<keyword evidence="1" id="KW-1133">Transmembrane helix</keyword>
<dbReference type="PROSITE" id="PS00409">
    <property type="entry name" value="PROKAR_NTER_METHYL"/>
    <property type="match status" value="1"/>
</dbReference>
<keyword evidence="1" id="KW-0812">Transmembrane</keyword>
<dbReference type="SUPFAM" id="SSF54523">
    <property type="entry name" value="Pili subunits"/>
    <property type="match status" value="1"/>
</dbReference>
<dbReference type="EMBL" id="LCNM01000001">
    <property type="protein sequence ID" value="KKU56972.1"/>
    <property type="molecule type" value="Genomic_DNA"/>
</dbReference>
<dbReference type="Gene3D" id="3.30.700.10">
    <property type="entry name" value="Glycoprotein, Type 4 Pilin"/>
    <property type="match status" value="1"/>
</dbReference>
<dbReference type="Proteomes" id="UP000034607">
    <property type="component" value="Unassembled WGS sequence"/>
</dbReference>
<comment type="caution">
    <text evidence="2">The sequence shown here is derived from an EMBL/GenBank/DDBJ whole genome shotgun (WGS) entry which is preliminary data.</text>
</comment>
<accession>A0A0G1RIS2</accession>